<dbReference type="STRING" id="1120996.SAMN02746066_00284"/>
<evidence type="ECO:0000259" key="2">
    <source>
        <dbReference type="Pfam" id="PF02481"/>
    </source>
</evidence>
<accession>A0A1M7EYK9</accession>
<evidence type="ECO:0000313" key="4">
    <source>
        <dbReference type="EMBL" id="SHL96830.1"/>
    </source>
</evidence>
<dbReference type="InterPro" id="IPR041614">
    <property type="entry name" value="DprA_WH"/>
</dbReference>
<keyword evidence="5" id="KW-1185">Reference proteome</keyword>
<dbReference type="Gene3D" id="1.10.10.10">
    <property type="entry name" value="Winged helix-like DNA-binding domain superfamily/Winged helix DNA-binding domain"/>
    <property type="match status" value="1"/>
</dbReference>
<feature type="domain" description="Smf/DprA SLOG" evidence="2">
    <location>
        <begin position="82"/>
        <end position="290"/>
    </location>
</feature>
<gene>
    <name evidence="4" type="ORF">SAMN02746066_00284</name>
</gene>
<organism evidence="4 5">
    <name type="scientific">Anaerosporobacter mobilis DSM 15930</name>
    <dbReference type="NCBI Taxonomy" id="1120996"/>
    <lineage>
        <taxon>Bacteria</taxon>
        <taxon>Bacillati</taxon>
        <taxon>Bacillota</taxon>
        <taxon>Clostridia</taxon>
        <taxon>Lachnospirales</taxon>
        <taxon>Lachnospiraceae</taxon>
        <taxon>Anaerosporobacter</taxon>
    </lineage>
</organism>
<evidence type="ECO:0000313" key="5">
    <source>
        <dbReference type="Proteomes" id="UP000184038"/>
    </source>
</evidence>
<comment type="similarity">
    <text evidence="1">Belongs to the DprA/Smf family.</text>
</comment>
<sequence>MACSKQKLLWYAWSKKENIGYKETTNLLAYYGSIEAVLTVEADEINSLEWLSDSAKVTILEGIDLEKEYKSYEELNRKDIHFVVQEDLRYPKRLLNMYDPPWFLYYLGELPDEKLPTVAIIGARACSAYGLEVARKFAKELAMNNIQVVSGLAKGVDGYAHRGALEGKGKTFGVIGSGVNICYPRENYQLYHDVEYQGGVLSEYPLGSPALAFHFPVRNRIIAGLSDGIFVVEAKEKSGTLITVDCGLEQGKDIYALPGKITDQLSIGCNRLIQNGAKLVQTASDIIDELAGRYPFLVNKRKKSKQESIVFENQVTDEEKLVLMKLGYEPVHFEKLLIDTGLDTVKLMEVIFVLQMKGLIKEISAQYYILHTIFVYS</sequence>
<dbReference type="PANTHER" id="PTHR43022:SF1">
    <property type="entry name" value="PROTEIN SMF"/>
    <property type="match status" value="1"/>
</dbReference>
<feature type="domain" description="DprA winged helix" evidence="3">
    <location>
        <begin position="314"/>
        <end position="361"/>
    </location>
</feature>
<dbReference type="OrthoDB" id="9785707at2"/>
<dbReference type="InterPro" id="IPR003488">
    <property type="entry name" value="DprA"/>
</dbReference>
<evidence type="ECO:0000256" key="1">
    <source>
        <dbReference type="ARBA" id="ARBA00006525"/>
    </source>
</evidence>
<dbReference type="AlphaFoldDB" id="A0A1M7EYK9"/>
<dbReference type="GO" id="GO:0009294">
    <property type="term" value="P:DNA-mediated transformation"/>
    <property type="evidence" value="ECO:0007669"/>
    <property type="project" value="InterPro"/>
</dbReference>
<dbReference type="PANTHER" id="PTHR43022">
    <property type="entry name" value="PROTEIN SMF"/>
    <property type="match status" value="1"/>
</dbReference>
<evidence type="ECO:0000259" key="3">
    <source>
        <dbReference type="Pfam" id="PF17782"/>
    </source>
</evidence>
<dbReference type="SUPFAM" id="SSF102405">
    <property type="entry name" value="MCP/YpsA-like"/>
    <property type="match status" value="1"/>
</dbReference>
<dbReference type="EMBL" id="FRCP01000005">
    <property type="protein sequence ID" value="SHL96830.1"/>
    <property type="molecule type" value="Genomic_DNA"/>
</dbReference>
<dbReference type="Pfam" id="PF02481">
    <property type="entry name" value="DNA_processg_A"/>
    <property type="match status" value="1"/>
</dbReference>
<dbReference type="InterPro" id="IPR057666">
    <property type="entry name" value="DrpA_SLOG"/>
</dbReference>
<dbReference type="InterPro" id="IPR036388">
    <property type="entry name" value="WH-like_DNA-bd_sf"/>
</dbReference>
<protein>
    <submittedName>
        <fullName evidence="4">DNA processing protein</fullName>
    </submittedName>
</protein>
<dbReference type="Proteomes" id="UP000184038">
    <property type="component" value="Unassembled WGS sequence"/>
</dbReference>
<proteinExistence type="inferred from homology"/>
<dbReference type="Pfam" id="PF17782">
    <property type="entry name" value="WHD_DprA"/>
    <property type="match status" value="1"/>
</dbReference>
<reference evidence="4 5" key="1">
    <citation type="submission" date="2016-11" db="EMBL/GenBank/DDBJ databases">
        <authorList>
            <person name="Jaros S."/>
            <person name="Januszkiewicz K."/>
            <person name="Wedrychowicz H."/>
        </authorList>
    </citation>
    <scope>NUCLEOTIDE SEQUENCE [LARGE SCALE GENOMIC DNA]</scope>
    <source>
        <strain evidence="4 5">DSM 15930</strain>
    </source>
</reference>
<dbReference type="NCBIfam" id="TIGR00732">
    <property type="entry name" value="dprA"/>
    <property type="match status" value="1"/>
</dbReference>
<dbReference type="RefSeq" id="WP_073281992.1">
    <property type="nucleotide sequence ID" value="NZ_FRCP01000005.1"/>
</dbReference>
<name>A0A1M7EYK9_9FIRM</name>
<dbReference type="Gene3D" id="3.40.50.450">
    <property type="match status" value="1"/>
</dbReference>